<evidence type="ECO:0000313" key="2">
    <source>
        <dbReference type="EMBL" id="CUR35647.1"/>
    </source>
</evidence>
<dbReference type="InterPro" id="IPR002711">
    <property type="entry name" value="HNH"/>
</dbReference>
<accession>A0A1J1LTB8</accession>
<dbReference type="STRING" id="671072.PL9214670273"/>
<protein>
    <recommendedName>
        <fullName evidence="1">HNH nuclease domain-containing protein</fullName>
    </recommendedName>
</protein>
<dbReference type="Proteomes" id="UP000184315">
    <property type="component" value="Unassembled WGS sequence"/>
</dbReference>
<dbReference type="Gene3D" id="1.10.30.50">
    <property type="match status" value="1"/>
</dbReference>
<dbReference type="GO" id="GO:0003676">
    <property type="term" value="F:nucleic acid binding"/>
    <property type="evidence" value="ECO:0007669"/>
    <property type="project" value="InterPro"/>
</dbReference>
<evidence type="ECO:0000313" key="3">
    <source>
        <dbReference type="Proteomes" id="UP000184315"/>
    </source>
</evidence>
<feature type="domain" description="HNH nuclease" evidence="1">
    <location>
        <begin position="1"/>
        <end position="43"/>
    </location>
</feature>
<evidence type="ECO:0000259" key="1">
    <source>
        <dbReference type="SMART" id="SM00507"/>
    </source>
</evidence>
<dbReference type="Pfam" id="PF01844">
    <property type="entry name" value="HNH"/>
    <property type="match status" value="1"/>
</dbReference>
<dbReference type="GO" id="GO:0004519">
    <property type="term" value="F:endonuclease activity"/>
    <property type="evidence" value="ECO:0007669"/>
    <property type="project" value="InterPro"/>
</dbReference>
<dbReference type="AlphaFoldDB" id="A0A1J1LTB8"/>
<dbReference type="GO" id="GO:0008270">
    <property type="term" value="F:zinc ion binding"/>
    <property type="evidence" value="ECO:0007669"/>
    <property type="project" value="InterPro"/>
</dbReference>
<sequence>MYSLWFVFHKYRHCRSWDTIKPTSLGGKDTYDNLQLLHKHCHDTKTAQDGSLTKNKVNPLEQVENYDINPF</sequence>
<reference evidence="3" key="1">
    <citation type="submission" date="2015-10" db="EMBL/GenBank/DDBJ databases">
        <authorList>
            <person name="Regsiter A."/>
            <person name="william w."/>
        </authorList>
    </citation>
    <scope>NUCLEOTIDE SEQUENCE [LARGE SCALE GENOMIC DNA]</scope>
</reference>
<dbReference type="EMBL" id="CZDF01000174">
    <property type="protein sequence ID" value="CUR35647.1"/>
    <property type="molecule type" value="Genomic_DNA"/>
</dbReference>
<keyword evidence="3" id="KW-1185">Reference proteome</keyword>
<organism evidence="2 3">
    <name type="scientific">Planktothrix tepida PCC 9214</name>
    <dbReference type="NCBI Taxonomy" id="671072"/>
    <lineage>
        <taxon>Bacteria</taxon>
        <taxon>Bacillati</taxon>
        <taxon>Cyanobacteriota</taxon>
        <taxon>Cyanophyceae</taxon>
        <taxon>Oscillatoriophycideae</taxon>
        <taxon>Oscillatoriales</taxon>
        <taxon>Microcoleaceae</taxon>
        <taxon>Planktothrix</taxon>
    </lineage>
</organism>
<dbReference type="InterPro" id="IPR003615">
    <property type="entry name" value="HNH_nuc"/>
</dbReference>
<gene>
    <name evidence="2" type="ORF">PL9214670273</name>
</gene>
<dbReference type="CDD" id="cd00085">
    <property type="entry name" value="HNHc"/>
    <property type="match status" value="1"/>
</dbReference>
<name>A0A1J1LTB8_9CYAN</name>
<proteinExistence type="predicted"/>
<dbReference type="SMART" id="SM00507">
    <property type="entry name" value="HNHc"/>
    <property type="match status" value="1"/>
</dbReference>